<evidence type="ECO:0000256" key="6">
    <source>
        <dbReference type="RuleBase" id="RU361157"/>
    </source>
</evidence>
<reference evidence="8" key="1">
    <citation type="submission" date="2021-01" db="EMBL/GenBank/DDBJ databases">
        <title>Whole genome shotgun sequence of Actinoplanes nipponensis NBRC 14063.</title>
        <authorList>
            <person name="Komaki H."/>
            <person name="Tamura T."/>
        </authorList>
    </citation>
    <scope>NUCLEOTIDE SEQUENCE</scope>
    <source>
        <strain evidence="8">NBRC 14063</strain>
    </source>
</reference>
<proteinExistence type="inferred from homology"/>
<dbReference type="EMBL" id="BOMQ01000021">
    <property type="protein sequence ID" value="GIE48235.1"/>
    <property type="molecule type" value="Genomic_DNA"/>
</dbReference>
<comment type="caution">
    <text evidence="8">The sequence shown here is derived from an EMBL/GenBank/DDBJ whole genome shotgun (WGS) entry which is preliminary data.</text>
</comment>
<feature type="transmembrane region" description="Helical" evidence="6">
    <location>
        <begin position="21"/>
        <end position="42"/>
    </location>
</feature>
<keyword evidence="2 6" id="KW-0812">Transmembrane</keyword>
<feature type="transmembrane region" description="Helical" evidence="6">
    <location>
        <begin position="100"/>
        <end position="124"/>
    </location>
</feature>
<evidence type="ECO:0000313" key="8">
    <source>
        <dbReference type="EMBL" id="GIE48235.1"/>
    </source>
</evidence>
<accession>A0A919JF74</accession>
<dbReference type="GO" id="GO:0046677">
    <property type="term" value="P:response to antibiotic"/>
    <property type="evidence" value="ECO:0007669"/>
    <property type="project" value="UniProtKB-KW"/>
</dbReference>
<comment type="similarity">
    <text evidence="6">Belongs to the ABC-2 integral membrane protein family.</text>
</comment>
<feature type="transmembrane region" description="Helical" evidence="6">
    <location>
        <begin position="57"/>
        <end position="79"/>
    </location>
</feature>
<dbReference type="PANTHER" id="PTHR43027">
    <property type="entry name" value="DOXORUBICIN RESISTANCE ABC TRANSPORTER PERMEASE PROTEIN DRRC-RELATED"/>
    <property type="match status" value="1"/>
</dbReference>
<evidence type="ECO:0000256" key="2">
    <source>
        <dbReference type="ARBA" id="ARBA00022692"/>
    </source>
</evidence>
<evidence type="ECO:0000313" key="9">
    <source>
        <dbReference type="Proteomes" id="UP000647172"/>
    </source>
</evidence>
<feature type="transmembrane region" description="Helical" evidence="6">
    <location>
        <begin position="136"/>
        <end position="159"/>
    </location>
</feature>
<keyword evidence="5" id="KW-0046">Antibiotic resistance</keyword>
<evidence type="ECO:0000256" key="1">
    <source>
        <dbReference type="ARBA" id="ARBA00004141"/>
    </source>
</evidence>
<protein>
    <recommendedName>
        <fullName evidence="6">Transport permease protein</fullName>
    </recommendedName>
</protein>
<comment type="subcellular location">
    <subcellularLocation>
        <location evidence="6">Cell membrane</location>
        <topology evidence="6">Multi-pass membrane protein</topology>
    </subcellularLocation>
    <subcellularLocation>
        <location evidence="1">Membrane</location>
        <topology evidence="1">Multi-pass membrane protein</topology>
    </subcellularLocation>
</comment>
<dbReference type="RefSeq" id="WP_203766684.1">
    <property type="nucleotide sequence ID" value="NZ_BAAAYJ010000004.1"/>
</dbReference>
<dbReference type="PIRSF" id="PIRSF006648">
    <property type="entry name" value="DrrB"/>
    <property type="match status" value="1"/>
</dbReference>
<keyword evidence="9" id="KW-1185">Reference proteome</keyword>
<keyword evidence="4 6" id="KW-0472">Membrane</keyword>
<gene>
    <name evidence="8" type="ORF">Ani05nite_17690</name>
</gene>
<name>A0A919JF74_9ACTN</name>
<dbReference type="GO" id="GO:0140359">
    <property type="term" value="F:ABC-type transporter activity"/>
    <property type="evidence" value="ECO:0007669"/>
    <property type="project" value="InterPro"/>
</dbReference>
<dbReference type="InterPro" id="IPR052902">
    <property type="entry name" value="ABC-2_transporter"/>
</dbReference>
<dbReference type="AlphaFoldDB" id="A0A919JF74"/>
<sequence length="246" mass="26590">MRVFAELTRSEFRLLRREPMQLFWIFVFPSLLVVILGCVPPFREPNPDLGGRRVIDLYVAIAIILTLASLALQVAPMALATYRERGVLRRLATTPARPGALLGAQLVMSLLTAIGSVILLLLVGRLAFGVALPRQVAGFAVAFLATAGAAFALGLFVAAVAPGGKAANTIGTLIFFPLMFFAGLWTPREVFPQVLRRIADLTPLGAGERALQDAMSGQWPAWGSLTVLVAYMLVFGLAAARLFRWE</sequence>
<feature type="transmembrane region" description="Helical" evidence="6">
    <location>
        <begin position="221"/>
        <end position="243"/>
    </location>
</feature>
<evidence type="ECO:0000256" key="5">
    <source>
        <dbReference type="ARBA" id="ARBA00023251"/>
    </source>
</evidence>
<dbReference type="Pfam" id="PF01061">
    <property type="entry name" value="ABC2_membrane"/>
    <property type="match status" value="1"/>
</dbReference>
<evidence type="ECO:0000256" key="4">
    <source>
        <dbReference type="ARBA" id="ARBA00023136"/>
    </source>
</evidence>
<organism evidence="8 9">
    <name type="scientific">Actinoplanes nipponensis</name>
    <dbReference type="NCBI Taxonomy" id="135950"/>
    <lineage>
        <taxon>Bacteria</taxon>
        <taxon>Bacillati</taxon>
        <taxon>Actinomycetota</taxon>
        <taxon>Actinomycetes</taxon>
        <taxon>Micromonosporales</taxon>
        <taxon>Micromonosporaceae</taxon>
        <taxon>Actinoplanes</taxon>
    </lineage>
</organism>
<dbReference type="InterPro" id="IPR047817">
    <property type="entry name" value="ABC2_TM_bact-type"/>
</dbReference>
<feature type="transmembrane region" description="Helical" evidence="6">
    <location>
        <begin position="166"/>
        <end position="185"/>
    </location>
</feature>
<dbReference type="InterPro" id="IPR013525">
    <property type="entry name" value="ABC2_TM"/>
</dbReference>
<keyword evidence="6" id="KW-0813">Transport</keyword>
<keyword evidence="6" id="KW-1003">Cell membrane</keyword>
<dbReference type="PANTHER" id="PTHR43027:SF2">
    <property type="entry name" value="TRANSPORT PERMEASE PROTEIN"/>
    <property type="match status" value="1"/>
</dbReference>
<dbReference type="Proteomes" id="UP000647172">
    <property type="component" value="Unassembled WGS sequence"/>
</dbReference>
<keyword evidence="3 6" id="KW-1133">Transmembrane helix</keyword>
<dbReference type="InterPro" id="IPR000412">
    <property type="entry name" value="ABC_2_transport"/>
</dbReference>
<evidence type="ECO:0000259" key="7">
    <source>
        <dbReference type="PROSITE" id="PS51012"/>
    </source>
</evidence>
<evidence type="ECO:0000256" key="3">
    <source>
        <dbReference type="ARBA" id="ARBA00022989"/>
    </source>
</evidence>
<dbReference type="GO" id="GO:0043190">
    <property type="term" value="C:ATP-binding cassette (ABC) transporter complex"/>
    <property type="evidence" value="ECO:0007669"/>
    <property type="project" value="InterPro"/>
</dbReference>
<feature type="domain" description="ABC transmembrane type-2" evidence="7">
    <location>
        <begin position="20"/>
        <end position="246"/>
    </location>
</feature>
<dbReference type="PROSITE" id="PS51012">
    <property type="entry name" value="ABC_TM2"/>
    <property type="match status" value="1"/>
</dbReference>